<dbReference type="SUPFAM" id="SSF56281">
    <property type="entry name" value="Metallo-hydrolase/oxidoreductase"/>
    <property type="match status" value="1"/>
</dbReference>
<evidence type="ECO:0000256" key="6">
    <source>
        <dbReference type="SAM" id="MobiDB-lite"/>
    </source>
</evidence>
<keyword evidence="5" id="KW-0539">Nucleus</keyword>
<organism evidence="8">
    <name type="scientific">Cacopsylla melanoneura</name>
    <dbReference type="NCBI Taxonomy" id="428564"/>
    <lineage>
        <taxon>Eukaryota</taxon>
        <taxon>Metazoa</taxon>
        <taxon>Ecdysozoa</taxon>
        <taxon>Arthropoda</taxon>
        <taxon>Hexapoda</taxon>
        <taxon>Insecta</taxon>
        <taxon>Pterygota</taxon>
        <taxon>Neoptera</taxon>
        <taxon>Paraneoptera</taxon>
        <taxon>Hemiptera</taxon>
        <taxon>Sternorrhyncha</taxon>
        <taxon>Psylloidea</taxon>
        <taxon>Psyllidae</taxon>
        <taxon>Psyllinae</taxon>
        <taxon>Cacopsylla</taxon>
    </lineage>
</organism>
<protein>
    <submittedName>
        <fullName evidence="8">DNA cross-link repair 1A protein</fullName>
    </submittedName>
</protein>
<dbReference type="PANTHER" id="PTHR23240">
    <property type="entry name" value="DNA CROSS-LINK REPAIR PROTEIN PSO2/SNM1-RELATED"/>
    <property type="match status" value="1"/>
</dbReference>
<feature type="compositionally biased region" description="Basic and acidic residues" evidence="6">
    <location>
        <begin position="472"/>
        <end position="483"/>
    </location>
</feature>
<accession>A0A8D8PZ99</accession>
<dbReference type="FunFam" id="3.40.50.12650:FF:000001">
    <property type="entry name" value="DNA cross-link repair 1A"/>
    <property type="match status" value="1"/>
</dbReference>
<dbReference type="InterPro" id="IPR011084">
    <property type="entry name" value="DRMBL"/>
</dbReference>
<evidence type="ECO:0000256" key="1">
    <source>
        <dbReference type="ARBA" id="ARBA00004123"/>
    </source>
</evidence>
<evidence type="ECO:0000256" key="5">
    <source>
        <dbReference type="ARBA" id="ARBA00023242"/>
    </source>
</evidence>
<feature type="compositionally biased region" description="Basic residues" evidence="6">
    <location>
        <begin position="108"/>
        <end position="119"/>
    </location>
</feature>
<dbReference type="EMBL" id="HBUF01584748">
    <property type="protein sequence ID" value="CAG6771392.1"/>
    <property type="molecule type" value="Transcribed_RNA"/>
</dbReference>
<evidence type="ECO:0000313" key="8">
    <source>
        <dbReference type="EMBL" id="CAG6619626.1"/>
    </source>
</evidence>
<evidence type="ECO:0000256" key="3">
    <source>
        <dbReference type="ARBA" id="ARBA00022763"/>
    </source>
</evidence>
<evidence type="ECO:0000256" key="4">
    <source>
        <dbReference type="ARBA" id="ARBA00023204"/>
    </source>
</evidence>
<feature type="compositionally biased region" description="Polar residues" evidence="6">
    <location>
        <begin position="484"/>
        <end position="495"/>
    </location>
</feature>
<keyword evidence="3" id="KW-0227">DNA damage</keyword>
<evidence type="ECO:0000256" key="2">
    <source>
        <dbReference type="ARBA" id="ARBA00010304"/>
    </source>
</evidence>
<feature type="region of interest" description="Disordered" evidence="6">
    <location>
        <begin position="91"/>
        <end position="246"/>
    </location>
</feature>
<dbReference type="SMART" id="SM00849">
    <property type="entry name" value="Lactamase_B"/>
    <property type="match status" value="1"/>
</dbReference>
<dbReference type="AlphaFoldDB" id="A0A8D8PZ99"/>
<feature type="compositionally biased region" description="Basic residues" evidence="6">
    <location>
        <begin position="184"/>
        <end position="193"/>
    </location>
</feature>
<sequence length="854" mass="98499">MSKKRSSSSKKSSVSKIRPDSSELNPCPLCQIPLHFLRISGEMHLMRCEQNSWDRAKECPFGIECFSPDFHHYWDYTHVTLSHHRSLHLNNSKNSEEATDEVKESPKTPKKTVKNSPKKAVKESPKTPEIKLKASPIKKKKKQNDKRKHKVLSESDSDDDFQTQTTKKSETITPKVSSSQPKKETKKSKKSKAKKDSDDDDDDSGVMILDTQMTSPIKSNTQSSQQSSSNWAEKLPQSQEFSQSQDMRNQIDNETGEVTFGHFLFSNSQEMFSNYDDLEPKSNSLDQKLIVSELLPNQGNLDTYSNAESELLLDQGHFKTTPTKPTPSQELKKEELEISPMKYSSQEYDQLPTPSKYCTQEFQEIRTDESPEEFFKHENQTSNSENLHFEMNQVPRIQFSDSSDDDCEVNSETGEMLYTEKFELDENSRDSIGKQQQVQDDPIIVSEDIKKVGKHIETIEAWKKILSNKQAAKDKERNAKEKNYSSYSSEPSEARYTSTDRAPFYKLIPDTDFVVDGFKNGPIVNKNNYFLTHFHYDHYIGLNKHFSKTIHCSTITAELLKTIIKIDAKYIREIDVGETKVINQVEVTALDANHCPGALMFVFKTLAGQSYLHVGDFRADISMQKIDILKATHFDKVYLDTTYCNPHYNFPAQTTVLRQLVQLVERNHEQYPNTLYICGSYTIGKEKVYISILEKMKWKIYVESSKRRILTILNDATINAHIVANAFEAKLHVIPMSKLNNIHHLMNYYESYQSKYDRVVAIKPTGWVYNEHNDNNINIRQVNESINIYEISYSEHSSFLELCTFVKFVKYKQIVCTVNVRNSEKQIQMLESHIKKKLGNANEVTNTLNSYFKK</sequence>
<dbReference type="GO" id="GO:0031123">
    <property type="term" value="P:RNA 3'-end processing"/>
    <property type="evidence" value="ECO:0007669"/>
    <property type="project" value="UniProtKB-ARBA"/>
</dbReference>
<evidence type="ECO:0000259" key="7">
    <source>
        <dbReference type="SMART" id="SM00849"/>
    </source>
</evidence>
<dbReference type="EMBL" id="HBUF01045864">
    <property type="protein sequence ID" value="CAG6619626.1"/>
    <property type="molecule type" value="Transcribed_RNA"/>
</dbReference>
<proteinExistence type="inferred from homology"/>
<reference evidence="8" key="1">
    <citation type="submission" date="2021-05" db="EMBL/GenBank/DDBJ databases">
        <authorList>
            <person name="Alioto T."/>
            <person name="Alioto T."/>
            <person name="Gomez Garrido J."/>
        </authorList>
    </citation>
    <scope>NUCLEOTIDE SEQUENCE</scope>
</reference>
<dbReference type="GO" id="GO:0036297">
    <property type="term" value="P:interstrand cross-link repair"/>
    <property type="evidence" value="ECO:0007669"/>
    <property type="project" value="TreeGrafter"/>
</dbReference>
<dbReference type="Gene3D" id="3.40.50.12650">
    <property type="match status" value="1"/>
</dbReference>
<dbReference type="Pfam" id="PF07522">
    <property type="entry name" value="DRMBL"/>
    <property type="match status" value="1"/>
</dbReference>
<dbReference type="GO" id="GO:0003684">
    <property type="term" value="F:damaged DNA binding"/>
    <property type="evidence" value="ECO:0007669"/>
    <property type="project" value="TreeGrafter"/>
</dbReference>
<dbReference type="InterPro" id="IPR036866">
    <property type="entry name" value="RibonucZ/Hydroxyglut_hydro"/>
</dbReference>
<dbReference type="CDD" id="cd16273">
    <property type="entry name" value="SNM1A-1C-like_MBL-fold"/>
    <property type="match status" value="1"/>
</dbReference>
<dbReference type="GO" id="GO:0035312">
    <property type="term" value="F:5'-3' DNA exonuclease activity"/>
    <property type="evidence" value="ECO:0007669"/>
    <property type="project" value="TreeGrafter"/>
</dbReference>
<feature type="domain" description="Metallo-beta-lactamase" evidence="7">
    <location>
        <begin position="500"/>
        <end position="668"/>
    </location>
</feature>
<dbReference type="PANTHER" id="PTHR23240:SF6">
    <property type="entry name" value="DNA CROSS-LINK REPAIR 1A PROTEIN"/>
    <property type="match status" value="1"/>
</dbReference>
<feature type="compositionally biased region" description="Basic residues" evidence="6">
    <location>
        <begin position="136"/>
        <end position="150"/>
    </location>
</feature>
<feature type="region of interest" description="Disordered" evidence="6">
    <location>
        <begin position="1"/>
        <end position="21"/>
    </location>
</feature>
<feature type="region of interest" description="Disordered" evidence="6">
    <location>
        <begin position="472"/>
        <end position="495"/>
    </location>
</feature>
<dbReference type="InterPro" id="IPR001279">
    <property type="entry name" value="Metallo-B-lactamas"/>
</dbReference>
<feature type="compositionally biased region" description="Polar residues" evidence="6">
    <location>
        <begin position="236"/>
        <end position="246"/>
    </location>
</feature>
<dbReference type="GO" id="GO:0005634">
    <property type="term" value="C:nucleus"/>
    <property type="evidence" value="ECO:0007669"/>
    <property type="project" value="UniProtKB-SubCell"/>
</dbReference>
<comment type="similarity">
    <text evidence="2">Belongs to the DNA repair metallo-beta-lactamase (DRMBL) family.</text>
</comment>
<feature type="compositionally biased region" description="Basic and acidic residues" evidence="6">
    <location>
        <begin position="94"/>
        <end position="107"/>
    </location>
</feature>
<feature type="compositionally biased region" description="Polar residues" evidence="6">
    <location>
        <begin position="211"/>
        <end position="221"/>
    </location>
</feature>
<comment type="subcellular location">
    <subcellularLocation>
        <location evidence="1">Nucleus</location>
    </subcellularLocation>
</comment>
<dbReference type="Gene3D" id="3.60.15.10">
    <property type="entry name" value="Ribonuclease Z/Hydroxyacylglutathione hydrolase-like"/>
    <property type="match status" value="1"/>
</dbReference>
<name>A0A8D8PZ99_9HEMI</name>
<keyword evidence="4" id="KW-0234">DNA repair</keyword>
<feature type="compositionally biased region" description="Polar residues" evidence="6">
    <location>
        <begin position="162"/>
        <end position="176"/>
    </location>
</feature>
<dbReference type="GO" id="GO:0006303">
    <property type="term" value="P:double-strand break repair via nonhomologous end joining"/>
    <property type="evidence" value="ECO:0007669"/>
    <property type="project" value="TreeGrafter"/>
</dbReference>
<feature type="compositionally biased region" description="Basic and acidic residues" evidence="6">
    <location>
        <begin position="120"/>
        <end position="132"/>
    </location>
</feature>